<keyword evidence="5" id="KW-0963">Cytoplasm</keyword>
<comment type="catalytic activity">
    <reaction evidence="5">
        <text>uridine(32) in tRNA + S-adenosyl-L-methionine = 2'-O-methyluridine(32) in tRNA + S-adenosyl-L-homocysteine + H(+)</text>
        <dbReference type="Rhea" id="RHEA:42936"/>
        <dbReference type="Rhea" id="RHEA-COMP:10107"/>
        <dbReference type="Rhea" id="RHEA-COMP:10290"/>
        <dbReference type="ChEBI" id="CHEBI:15378"/>
        <dbReference type="ChEBI" id="CHEBI:57856"/>
        <dbReference type="ChEBI" id="CHEBI:59789"/>
        <dbReference type="ChEBI" id="CHEBI:65315"/>
        <dbReference type="ChEBI" id="CHEBI:74478"/>
        <dbReference type="EC" id="2.1.1.200"/>
    </reaction>
</comment>
<comment type="similarity">
    <text evidence="1">Belongs to the class IV-like SAM-binding methyltransferase superfamily. RNA methyltransferase TrmH family.</text>
</comment>
<dbReference type="InterPro" id="IPR001537">
    <property type="entry name" value="SpoU_MeTrfase"/>
</dbReference>
<dbReference type="CDD" id="cd18093">
    <property type="entry name" value="SpoU-like_TrmJ"/>
    <property type="match status" value="1"/>
</dbReference>
<organism evidence="7">
    <name type="scientific">Desulfofervidus auxilii</name>
    <dbReference type="NCBI Taxonomy" id="1621989"/>
    <lineage>
        <taxon>Bacteria</taxon>
        <taxon>Pseudomonadati</taxon>
        <taxon>Thermodesulfobacteriota</taxon>
        <taxon>Candidatus Desulfofervidia</taxon>
        <taxon>Candidatus Desulfofervidales</taxon>
        <taxon>Candidatus Desulfofervidaceae</taxon>
        <taxon>Candidatus Desulfofervidus</taxon>
    </lineage>
</organism>
<evidence type="ECO:0000256" key="3">
    <source>
        <dbReference type="ARBA" id="ARBA00022679"/>
    </source>
</evidence>
<evidence type="ECO:0000256" key="2">
    <source>
        <dbReference type="ARBA" id="ARBA00022603"/>
    </source>
</evidence>
<dbReference type="NCBIfam" id="TIGR00050">
    <property type="entry name" value="rRNA_methyl_1"/>
    <property type="match status" value="1"/>
</dbReference>
<dbReference type="GO" id="GO:0003723">
    <property type="term" value="F:RNA binding"/>
    <property type="evidence" value="ECO:0007669"/>
    <property type="project" value="InterPro"/>
</dbReference>
<dbReference type="AlphaFoldDB" id="A0A7V0IA34"/>
<protein>
    <recommendedName>
        <fullName evidence="5">tRNA (cytidine/uridine-2'-O-)-methyltransferase TrmJ</fullName>
        <ecNumber evidence="5">2.1.1.200</ecNumber>
    </recommendedName>
    <alternativeName>
        <fullName evidence="5">tRNA (cytidine(32)/uridine(32)-2'-O)-methyltransferase</fullName>
    </alternativeName>
    <alternativeName>
        <fullName evidence="5">tRNA Cm32/Um32 methyltransferase</fullName>
    </alternativeName>
</protein>
<dbReference type="SUPFAM" id="SSF75217">
    <property type="entry name" value="alpha/beta knot"/>
    <property type="match status" value="1"/>
</dbReference>
<evidence type="ECO:0000259" key="6">
    <source>
        <dbReference type="Pfam" id="PF00588"/>
    </source>
</evidence>
<dbReference type="EMBL" id="DQWQ01000055">
    <property type="protein sequence ID" value="HDD35381.1"/>
    <property type="molecule type" value="Genomic_DNA"/>
</dbReference>
<comment type="subcellular location">
    <subcellularLocation>
        <location evidence="5">Cytoplasm</location>
    </subcellularLocation>
</comment>
<dbReference type="PIRSF" id="PIRSF004808">
    <property type="entry name" value="LasT"/>
    <property type="match status" value="1"/>
</dbReference>
<dbReference type="InterPro" id="IPR029028">
    <property type="entry name" value="Alpha/beta_knot_MTases"/>
</dbReference>
<comment type="subunit">
    <text evidence="5">Homodimer.</text>
</comment>
<dbReference type="GO" id="GO:0005829">
    <property type="term" value="C:cytosol"/>
    <property type="evidence" value="ECO:0007669"/>
    <property type="project" value="TreeGrafter"/>
</dbReference>
<dbReference type="Pfam" id="PF00588">
    <property type="entry name" value="SpoU_methylase"/>
    <property type="match status" value="1"/>
</dbReference>
<keyword evidence="4 5" id="KW-0949">S-adenosyl-L-methionine</keyword>
<sequence>MYSFCLSHLHVVLVHPAIAGNIGAIARVLKNFDVNSLILVNPTSYLCREALNRATRAKDVLYKAYIYSSLKEAIAPFSYVVGTTARKRYKKISLSPREIAPFLTAISQENEIAIVFGPERTGLRNMDLELCQAIMTIPTSKYSSLNLAMAVGIVLYELFGYAQKGSVSYKLSRLATSKQIEAMYAHLMTSLSKIGFVLGGEMGHTYRVLKRLFNKIPLTENDVKVIRGICHQIDWYVENH</sequence>
<comment type="function">
    <text evidence="5">Catalyzes the formation of 2'O-methylated cytidine (Cm32) or 2'O-methylated uridine (Um32) at position 32 in tRNA.</text>
</comment>
<dbReference type="PANTHER" id="PTHR42786:SF2">
    <property type="entry name" value="TRNA (CYTIDINE_URIDINE-2'-O-)-METHYLTRANSFERASE TRMJ"/>
    <property type="match status" value="1"/>
</dbReference>
<dbReference type="Proteomes" id="UP000885706">
    <property type="component" value="Unassembled WGS sequence"/>
</dbReference>
<dbReference type="GO" id="GO:0160206">
    <property type="term" value="F:tRNA (cytidine(32)/uridine(32)-2'-O)-methyltransferase activity"/>
    <property type="evidence" value="ECO:0007669"/>
    <property type="project" value="UniProtKB-EC"/>
</dbReference>
<evidence type="ECO:0000256" key="1">
    <source>
        <dbReference type="ARBA" id="ARBA00007228"/>
    </source>
</evidence>
<dbReference type="Gene3D" id="3.40.1280.10">
    <property type="match status" value="1"/>
</dbReference>
<evidence type="ECO:0000256" key="4">
    <source>
        <dbReference type="ARBA" id="ARBA00022691"/>
    </source>
</evidence>
<accession>A0A7V0IA34</accession>
<evidence type="ECO:0000256" key="5">
    <source>
        <dbReference type="RuleBase" id="RU362024"/>
    </source>
</evidence>
<gene>
    <name evidence="5" type="primary">trmJ</name>
    <name evidence="7" type="ORF">ENF30_01135</name>
</gene>
<dbReference type="InterPro" id="IPR004384">
    <property type="entry name" value="RNA_MeTrfase_TrmJ/LasT"/>
</dbReference>
<proteinExistence type="inferred from homology"/>
<keyword evidence="5" id="KW-0819">tRNA processing</keyword>
<keyword evidence="3" id="KW-0808">Transferase</keyword>
<reference evidence="7" key="1">
    <citation type="journal article" date="2020" name="mSystems">
        <title>Genome- and Community-Level Interaction Insights into Carbon Utilization and Element Cycling Functions of Hydrothermarchaeota in Hydrothermal Sediment.</title>
        <authorList>
            <person name="Zhou Z."/>
            <person name="Liu Y."/>
            <person name="Xu W."/>
            <person name="Pan J."/>
            <person name="Luo Z.H."/>
            <person name="Li M."/>
        </authorList>
    </citation>
    <scope>NUCLEOTIDE SEQUENCE [LARGE SCALE GENOMIC DNA]</scope>
    <source>
        <strain evidence="7">HyVt-113</strain>
    </source>
</reference>
<dbReference type="InterPro" id="IPR029026">
    <property type="entry name" value="tRNA_m1G_MTases_N"/>
</dbReference>
<evidence type="ECO:0000313" key="7">
    <source>
        <dbReference type="EMBL" id="HDD35381.1"/>
    </source>
</evidence>
<keyword evidence="2 5" id="KW-0489">Methyltransferase</keyword>
<dbReference type="EC" id="2.1.1.200" evidence="5"/>
<dbReference type="Gene3D" id="1.10.8.590">
    <property type="match status" value="1"/>
</dbReference>
<feature type="domain" description="tRNA/rRNA methyltransferase SpoU type" evidence="6">
    <location>
        <begin position="9"/>
        <end position="156"/>
    </location>
</feature>
<comment type="caution">
    <text evidence="7">The sequence shown here is derived from an EMBL/GenBank/DDBJ whole genome shotgun (WGS) entry which is preliminary data.</text>
</comment>
<dbReference type="GO" id="GO:0002128">
    <property type="term" value="P:tRNA nucleoside ribose methylation"/>
    <property type="evidence" value="ECO:0007669"/>
    <property type="project" value="TreeGrafter"/>
</dbReference>
<dbReference type="PANTHER" id="PTHR42786">
    <property type="entry name" value="TRNA/RRNA METHYLTRANSFERASE"/>
    <property type="match status" value="1"/>
</dbReference>
<comment type="catalytic activity">
    <reaction evidence="5">
        <text>cytidine(32) in tRNA + S-adenosyl-L-methionine = 2'-O-methylcytidine(32) in tRNA + S-adenosyl-L-homocysteine + H(+)</text>
        <dbReference type="Rhea" id="RHEA:42932"/>
        <dbReference type="Rhea" id="RHEA-COMP:10288"/>
        <dbReference type="Rhea" id="RHEA-COMP:10289"/>
        <dbReference type="ChEBI" id="CHEBI:15378"/>
        <dbReference type="ChEBI" id="CHEBI:57856"/>
        <dbReference type="ChEBI" id="CHEBI:59789"/>
        <dbReference type="ChEBI" id="CHEBI:74495"/>
        <dbReference type="ChEBI" id="CHEBI:82748"/>
        <dbReference type="EC" id="2.1.1.200"/>
    </reaction>
</comment>
<name>A0A7V0IA34_DESA2</name>